<gene>
    <name evidence="2" type="ORF">PPERSA_11583</name>
</gene>
<organism evidence="2 3">
    <name type="scientific">Pseudocohnilembus persalinus</name>
    <name type="common">Ciliate</name>
    <dbReference type="NCBI Taxonomy" id="266149"/>
    <lineage>
        <taxon>Eukaryota</taxon>
        <taxon>Sar</taxon>
        <taxon>Alveolata</taxon>
        <taxon>Ciliophora</taxon>
        <taxon>Intramacronucleata</taxon>
        <taxon>Oligohymenophorea</taxon>
        <taxon>Scuticociliatia</taxon>
        <taxon>Philasterida</taxon>
        <taxon>Pseudocohnilembidae</taxon>
        <taxon>Pseudocohnilembus</taxon>
    </lineage>
</organism>
<dbReference type="Proteomes" id="UP000054937">
    <property type="component" value="Unassembled WGS sequence"/>
</dbReference>
<evidence type="ECO:0000313" key="2">
    <source>
        <dbReference type="EMBL" id="KRW98982.1"/>
    </source>
</evidence>
<reference evidence="2 3" key="1">
    <citation type="journal article" date="2015" name="Sci. Rep.">
        <title>Genome of the facultative scuticociliatosis pathogen Pseudocohnilembus persalinus provides insight into its virulence through horizontal gene transfer.</title>
        <authorList>
            <person name="Xiong J."/>
            <person name="Wang G."/>
            <person name="Cheng J."/>
            <person name="Tian M."/>
            <person name="Pan X."/>
            <person name="Warren A."/>
            <person name="Jiang C."/>
            <person name="Yuan D."/>
            <person name="Miao W."/>
        </authorList>
    </citation>
    <scope>NUCLEOTIDE SEQUENCE [LARGE SCALE GENOMIC DNA]</scope>
    <source>
        <strain evidence="2">36N120E</strain>
    </source>
</reference>
<feature type="compositionally biased region" description="Acidic residues" evidence="1">
    <location>
        <begin position="226"/>
        <end position="236"/>
    </location>
</feature>
<feature type="region of interest" description="Disordered" evidence="1">
    <location>
        <begin position="222"/>
        <end position="263"/>
    </location>
</feature>
<sequence>MDPHKERIKRFMKKSPKVEIKENPSEQEKQEFIKRKLFSTTPEATNFQKSQGQFFSENSQNSHLSLGQKIARKLDQISMWYDGRSFKKFRKETLPFLAFLSFSTFMLYKMEVEYDKMTQSVTKARTQKKIIAEEEDEYIRAHLTPKAKLGENQIQDVPDKRGKYKYEQYDEDDDDLEQGEAGFSTKDDFFELLRKDYNKGINVPEQYLGAVHAYAERSQKKLKYGEEDEEGEEADQEFNLKDDLIVGSGGRGPVSPVYDDEDD</sequence>
<name>A0A0V0Q9S6_PSEPJ</name>
<keyword evidence="3" id="KW-1185">Reference proteome</keyword>
<dbReference type="EMBL" id="LDAU01000223">
    <property type="protein sequence ID" value="KRW98982.1"/>
    <property type="molecule type" value="Genomic_DNA"/>
</dbReference>
<proteinExistence type="predicted"/>
<evidence type="ECO:0000313" key="3">
    <source>
        <dbReference type="Proteomes" id="UP000054937"/>
    </source>
</evidence>
<dbReference type="OrthoDB" id="10440117at2759"/>
<dbReference type="AlphaFoldDB" id="A0A0V0Q9S6"/>
<dbReference type="InParanoid" id="A0A0V0Q9S6"/>
<evidence type="ECO:0000256" key="1">
    <source>
        <dbReference type="SAM" id="MobiDB-lite"/>
    </source>
</evidence>
<comment type="caution">
    <text evidence="2">The sequence shown here is derived from an EMBL/GenBank/DDBJ whole genome shotgun (WGS) entry which is preliminary data.</text>
</comment>
<protein>
    <submittedName>
        <fullName evidence="2">Uncharacterized protein</fullName>
    </submittedName>
</protein>
<accession>A0A0V0Q9S6</accession>